<evidence type="ECO:0000313" key="1">
    <source>
        <dbReference type="EMBL" id="EEZ30886.1"/>
    </source>
</evidence>
<name>A0A0E1X422_9HYPH</name>
<dbReference type="HOGENOM" id="CLU_2877021_0_0_5"/>
<dbReference type="EMBL" id="EQ999546">
    <property type="protein sequence ID" value="EEZ30886.1"/>
    <property type="molecule type" value="Genomic_DNA"/>
</dbReference>
<organism evidence="1">
    <name type="scientific">Brucella pinnipedialis M292/94/1</name>
    <dbReference type="NCBI Taxonomy" id="520462"/>
    <lineage>
        <taxon>Bacteria</taxon>
        <taxon>Pseudomonadati</taxon>
        <taxon>Pseudomonadota</taxon>
        <taxon>Alphaproteobacteria</taxon>
        <taxon>Hyphomicrobiales</taxon>
        <taxon>Brucellaceae</taxon>
        <taxon>Brucella/Ochrobactrum group</taxon>
        <taxon>Brucella</taxon>
    </lineage>
</organism>
<proteinExistence type="predicted"/>
<protein>
    <submittedName>
        <fullName evidence="1">Uncharacterized protein</fullName>
    </submittedName>
</protein>
<dbReference type="GeneID" id="93016871"/>
<dbReference type="RefSeq" id="WP_002963873.1">
    <property type="nucleotide sequence ID" value="NZ_EQ999546.1"/>
</dbReference>
<reference evidence="1" key="1">
    <citation type="submission" date="2009-01" db="EMBL/GenBank/DDBJ databases">
        <title>The Genome Sequence of Brucella pinnipedialis M292/94/1.</title>
        <authorList>
            <consortium name="The Broad Institute Genome Sequencing Platform"/>
            <person name="Ward D."/>
            <person name="Young S.K."/>
            <person name="Kodira C.D."/>
            <person name="Zeng Q."/>
            <person name="Koehrsen M."/>
            <person name="Alvarado L."/>
            <person name="Berlin A."/>
            <person name="Borenstein D."/>
            <person name="Chen Z."/>
            <person name="Engels R."/>
            <person name="Freedman E."/>
            <person name="Gellesch M."/>
            <person name="Goldberg J."/>
            <person name="Griggs A."/>
            <person name="Gujja S."/>
            <person name="Heiman D."/>
            <person name="Hepburn T."/>
            <person name="Howarth C."/>
            <person name="Jen D."/>
            <person name="Larson L."/>
            <person name="Lewis B."/>
            <person name="Mehta T."/>
            <person name="Park D."/>
            <person name="Pearson M."/>
            <person name="Roberts A."/>
            <person name="Saif S."/>
            <person name="Shea T."/>
            <person name="Shenoy N."/>
            <person name="Sisk P."/>
            <person name="Stolte C."/>
            <person name="Sykes S."/>
            <person name="Walk T."/>
            <person name="White J."/>
            <person name="Yandava C."/>
            <person name="Whatmore A.M."/>
            <person name="Perrett L.L."/>
            <person name="O'Callaghan D."/>
            <person name="Nusbaum C."/>
            <person name="Galagan J."/>
            <person name="Birren B."/>
        </authorList>
    </citation>
    <scope>NUCLEOTIDE SEQUENCE [LARGE SCALE GENOMIC DNA]</scope>
    <source>
        <strain evidence="1">M292/94/1</strain>
    </source>
</reference>
<sequence length="65" mass="7525">MTMTKHHPDSHALDDWQLYGPRSGEIFNLICRLAYDHDMRLVDIERIMEEALNAKLLKLNSGSGR</sequence>
<accession>A0A0E1X422</accession>
<dbReference type="Proteomes" id="UP000004659">
    <property type="component" value="Unassembled WGS sequence"/>
</dbReference>
<gene>
    <name evidence="1" type="ORF">BALG_01006</name>
</gene>
<dbReference type="AlphaFoldDB" id="A0A0E1X422"/>